<keyword evidence="3 4" id="KW-0067">ATP-binding</keyword>
<comment type="similarity">
    <text evidence="1 4">Belongs to the 5-formyltetrahydrofolate cyclo-ligase family.</text>
</comment>
<dbReference type="SUPFAM" id="SSF100950">
    <property type="entry name" value="NagB/RpiA/CoA transferase-like"/>
    <property type="match status" value="1"/>
</dbReference>
<dbReference type="GO" id="GO:0030272">
    <property type="term" value="F:5-formyltetrahydrofolate cyclo-ligase activity"/>
    <property type="evidence" value="ECO:0007669"/>
    <property type="project" value="UniProtKB-EC"/>
</dbReference>
<comment type="cofactor">
    <cofactor evidence="4">
        <name>Mg(2+)</name>
        <dbReference type="ChEBI" id="CHEBI:18420"/>
    </cofactor>
</comment>
<dbReference type="PANTHER" id="PTHR23407">
    <property type="entry name" value="ATPASE INHIBITOR/5-FORMYLTETRAHYDROFOLATE CYCLO-LIGASE"/>
    <property type="match status" value="1"/>
</dbReference>
<dbReference type="EC" id="6.3.3.2" evidence="4"/>
<name>A0ABY4CFX7_9BACT</name>
<keyword evidence="6" id="KW-1185">Reference proteome</keyword>
<dbReference type="Proteomes" id="UP000830116">
    <property type="component" value="Chromosome"/>
</dbReference>
<evidence type="ECO:0000256" key="1">
    <source>
        <dbReference type="ARBA" id="ARBA00010638"/>
    </source>
</evidence>
<keyword evidence="4" id="KW-0479">Metal-binding</keyword>
<dbReference type="RefSeq" id="WP_243540487.1">
    <property type="nucleotide sequence ID" value="NZ_CP093442.1"/>
</dbReference>
<dbReference type="InterPro" id="IPR037171">
    <property type="entry name" value="NagB/RpiA_transferase-like"/>
</dbReference>
<dbReference type="Gene3D" id="3.40.50.10420">
    <property type="entry name" value="NagB/RpiA/CoA transferase-like"/>
    <property type="match status" value="1"/>
</dbReference>
<dbReference type="EMBL" id="CP093442">
    <property type="protein sequence ID" value="UOF02696.1"/>
    <property type="molecule type" value="Genomic_DNA"/>
</dbReference>
<evidence type="ECO:0000313" key="6">
    <source>
        <dbReference type="Proteomes" id="UP000830116"/>
    </source>
</evidence>
<comment type="catalytic activity">
    <reaction evidence="4">
        <text>(6S)-5-formyl-5,6,7,8-tetrahydrofolate + ATP = (6R)-5,10-methenyltetrahydrofolate + ADP + phosphate</text>
        <dbReference type="Rhea" id="RHEA:10488"/>
        <dbReference type="ChEBI" id="CHEBI:30616"/>
        <dbReference type="ChEBI" id="CHEBI:43474"/>
        <dbReference type="ChEBI" id="CHEBI:57455"/>
        <dbReference type="ChEBI" id="CHEBI:57457"/>
        <dbReference type="ChEBI" id="CHEBI:456216"/>
        <dbReference type="EC" id="6.3.3.2"/>
    </reaction>
</comment>
<organism evidence="5 6">
    <name type="scientific">Bdellovibrio reynosensis</name>
    <dbReference type="NCBI Taxonomy" id="2835041"/>
    <lineage>
        <taxon>Bacteria</taxon>
        <taxon>Pseudomonadati</taxon>
        <taxon>Bdellovibrionota</taxon>
        <taxon>Bdellovibrionia</taxon>
        <taxon>Bdellovibrionales</taxon>
        <taxon>Pseudobdellovibrionaceae</taxon>
        <taxon>Bdellovibrio</taxon>
    </lineage>
</organism>
<dbReference type="InterPro" id="IPR024185">
    <property type="entry name" value="FTHF_cligase-like_sf"/>
</dbReference>
<evidence type="ECO:0000313" key="5">
    <source>
        <dbReference type="EMBL" id="UOF02696.1"/>
    </source>
</evidence>
<accession>A0ABY4CFX7</accession>
<proteinExistence type="inferred from homology"/>
<evidence type="ECO:0000256" key="2">
    <source>
        <dbReference type="ARBA" id="ARBA00022741"/>
    </source>
</evidence>
<evidence type="ECO:0000256" key="3">
    <source>
        <dbReference type="ARBA" id="ARBA00022840"/>
    </source>
</evidence>
<protein>
    <recommendedName>
        <fullName evidence="4">5-formyltetrahydrofolate cyclo-ligase</fullName>
        <ecNumber evidence="4">6.3.3.2</ecNumber>
    </recommendedName>
</protein>
<dbReference type="PANTHER" id="PTHR23407:SF1">
    <property type="entry name" value="5-FORMYLTETRAHYDROFOLATE CYCLO-LIGASE"/>
    <property type="match status" value="1"/>
</dbReference>
<dbReference type="Pfam" id="PF01812">
    <property type="entry name" value="5-FTHF_cyc-lig"/>
    <property type="match status" value="1"/>
</dbReference>
<keyword evidence="4" id="KW-0460">Magnesium</keyword>
<sequence length="186" mass="21028">MSGSWSSKKECRSFFKSLCASQFAQGLVQNQQQLDLHIRDFLKSQSGVWGAYRGLPEEAKVEDVKNISHLSWVFPRMREGHLDFFEARDFALGPYGVWEPSQDSPQKDITSIDGLLIPGLVFNKNGNRLGKGKGFYDKTLASYQGVKVGICFDFQVSEDRLPTEAHDIVMDYIITETGLIDCSKHR</sequence>
<dbReference type="PIRSF" id="PIRSF006806">
    <property type="entry name" value="FTHF_cligase"/>
    <property type="match status" value="1"/>
</dbReference>
<keyword evidence="5" id="KW-0436">Ligase</keyword>
<evidence type="ECO:0000256" key="4">
    <source>
        <dbReference type="RuleBase" id="RU361279"/>
    </source>
</evidence>
<gene>
    <name evidence="5" type="ORF">MNR06_07005</name>
</gene>
<reference evidence="5" key="1">
    <citation type="submission" date="2022-03" db="EMBL/GenBank/DDBJ databases">
        <title>Genome Identification and Characterization of new species Bdellovibrio reynosense LBG001 sp. nov. from a Mexico soil sample.</title>
        <authorList>
            <person name="Camilli A."/>
            <person name="Ajao Y."/>
            <person name="Guo X."/>
        </authorList>
    </citation>
    <scope>NUCLEOTIDE SEQUENCE</scope>
    <source>
        <strain evidence="5">LBG001</strain>
    </source>
</reference>
<dbReference type="InterPro" id="IPR002698">
    <property type="entry name" value="FTHF_cligase"/>
</dbReference>
<keyword evidence="2 4" id="KW-0547">Nucleotide-binding</keyword>
<dbReference type="NCBIfam" id="TIGR02727">
    <property type="entry name" value="MTHFS_bact"/>
    <property type="match status" value="1"/>
</dbReference>